<dbReference type="Proteomes" id="UP001257627">
    <property type="component" value="Unassembled WGS sequence"/>
</dbReference>
<evidence type="ECO:0000256" key="3">
    <source>
        <dbReference type="ARBA" id="ARBA00022448"/>
    </source>
</evidence>
<evidence type="ECO:0000256" key="4">
    <source>
        <dbReference type="ARBA" id="ARBA00022538"/>
    </source>
</evidence>
<dbReference type="PANTHER" id="PTHR31462:SF5">
    <property type="entry name" value="ENDOSOMAL_LYSOSOMAL PROTON CHANNEL TMEM175"/>
    <property type="match status" value="1"/>
</dbReference>
<keyword evidence="9" id="KW-0406">Ion transport</keyword>
<keyword evidence="7" id="KW-0630">Potassium</keyword>
<evidence type="ECO:0000256" key="10">
    <source>
        <dbReference type="ARBA" id="ARBA00023136"/>
    </source>
</evidence>
<keyword evidence="15" id="KW-1185">Reference proteome</keyword>
<evidence type="ECO:0000256" key="2">
    <source>
        <dbReference type="ARBA" id="ARBA00006920"/>
    </source>
</evidence>
<evidence type="ECO:0000256" key="7">
    <source>
        <dbReference type="ARBA" id="ARBA00022958"/>
    </source>
</evidence>
<keyword evidence="8 13" id="KW-1133">Transmembrane helix</keyword>
<evidence type="ECO:0000313" key="15">
    <source>
        <dbReference type="Proteomes" id="UP001257627"/>
    </source>
</evidence>
<evidence type="ECO:0000256" key="1">
    <source>
        <dbReference type="ARBA" id="ARBA00004141"/>
    </source>
</evidence>
<evidence type="ECO:0000256" key="13">
    <source>
        <dbReference type="SAM" id="Phobius"/>
    </source>
</evidence>
<organism evidence="14 15">
    <name type="scientific">Streptomyces mirabilis</name>
    <dbReference type="NCBI Taxonomy" id="68239"/>
    <lineage>
        <taxon>Bacteria</taxon>
        <taxon>Bacillati</taxon>
        <taxon>Actinomycetota</taxon>
        <taxon>Actinomycetes</taxon>
        <taxon>Kitasatosporales</taxon>
        <taxon>Streptomycetaceae</taxon>
        <taxon>Streptomyces</taxon>
    </lineage>
</organism>
<comment type="subcellular location">
    <subcellularLocation>
        <location evidence="1">Membrane</location>
        <topology evidence="1">Multi-pass membrane protein</topology>
    </subcellularLocation>
</comment>
<protein>
    <submittedName>
        <fullName evidence="14">TMEM175 family protein</fullName>
    </submittedName>
</protein>
<evidence type="ECO:0000256" key="8">
    <source>
        <dbReference type="ARBA" id="ARBA00022989"/>
    </source>
</evidence>
<dbReference type="EMBL" id="JARAKF010000001">
    <property type="protein sequence ID" value="MDU8992310.1"/>
    <property type="molecule type" value="Genomic_DNA"/>
</dbReference>
<feature type="transmembrane region" description="Helical" evidence="13">
    <location>
        <begin position="99"/>
        <end position="122"/>
    </location>
</feature>
<dbReference type="RefSeq" id="WP_240363011.1">
    <property type="nucleotide sequence ID" value="NZ_CP107955.1"/>
</dbReference>
<comment type="caution">
    <text evidence="14">The sequence shown here is derived from an EMBL/GenBank/DDBJ whole genome shotgun (WGS) entry which is preliminary data.</text>
</comment>
<evidence type="ECO:0000256" key="9">
    <source>
        <dbReference type="ARBA" id="ARBA00023065"/>
    </source>
</evidence>
<name>A0ABU3UEG1_9ACTN</name>
<feature type="transmembrane region" description="Helical" evidence="13">
    <location>
        <begin position="183"/>
        <end position="216"/>
    </location>
</feature>
<keyword evidence="3" id="KW-0813">Transport</keyword>
<keyword evidence="6" id="KW-0631">Potassium channel</keyword>
<feature type="transmembrane region" description="Helical" evidence="13">
    <location>
        <begin position="30"/>
        <end position="47"/>
    </location>
</feature>
<evidence type="ECO:0000256" key="5">
    <source>
        <dbReference type="ARBA" id="ARBA00022692"/>
    </source>
</evidence>
<evidence type="ECO:0000256" key="6">
    <source>
        <dbReference type="ARBA" id="ARBA00022826"/>
    </source>
</evidence>
<keyword evidence="4" id="KW-0633">Potassium transport</keyword>
<dbReference type="InterPro" id="IPR010617">
    <property type="entry name" value="TMEM175-like"/>
</dbReference>
<comment type="similarity">
    <text evidence="2">Belongs to the TMEM175 family.</text>
</comment>
<feature type="transmembrane region" description="Helical" evidence="13">
    <location>
        <begin position="134"/>
        <end position="156"/>
    </location>
</feature>
<keyword evidence="10 13" id="KW-0472">Membrane</keyword>
<accession>A0ABU3UEG1</accession>
<sequence length="232" mass="25332">MTEPVHGPDGPDGPGGGATSFGVERDPARVVAFSDGVIAIAITLLVLEIRPPHDTRHLLHGLAALWPSYLAYVLTFMLIGQVWANHHIMFDHIRSADRVVLFLNTVLLMDIALPPFAASVLAEAFRDGHGQRTAVVFHGAAFALLAVLFNVIWGYVRRDRRLLSTTIDAAGVAAISRRFRLGLIWLATAILLGALVPVLGVAVIAAFILYFWLPIAGEIAEAKRRRRRGHRT</sequence>
<proteinExistence type="inferred from homology"/>
<comment type="catalytic activity">
    <reaction evidence="12">
        <text>K(+)(in) = K(+)(out)</text>
        <dbReference type="Rhea" id="RHEA:29463"/>
        <dbReference type="ChEBI" id="CHEBI:29103"/>
    </reaction>
</comment>
<reference evidence="14 15" key="1">
    <citation type="submission" date="2023-02" db="EMBL/GenBank/DDBJ databases">
        <authorList>
            <person name="Maleckis M."/>
        </authorList>
    </citation>
    <scope>NUCLEOTIDE SEQUENCE [LARGE SCALE GENOMIC DNA]</scope>
    <source>
        <strain evidence="14 15">P8-A2</strain>
    </source>
</reference>
<keyword evidence="11" id="KW-0407">Ion channel</keyword>
<dbReference type="PANTHER" id="PTHR31462">
    <property type="entry name" value="ENDOSOMAL/LYSOSOMAL POTASSIUM CHANNEL TMEM175"/>
    <property type="match status" value="1"/>
</dbReference>
<evidence type="ECO:0000313" key="14">
    <source>
        <dbReference type="EMBL" id="MDU8992310.1"/>
    </source>
</evidence>
<feature type="transmembrane region" description="Helical" evidence="13">
    <location>
        <begin position="59"/>
        <end position="79"/>
    </location>
</feature>
<evidence type="ECO:0000256" key="11">
    <source>
        <dbReference type="ARBA" id="ARBA00023303"/>
    </source>
</evidence>
<dbReference type="Pfam" id="PF06736">
    <property type="entry name" value="TMEM175"/>
    <property type="match status" value="1"/>
</dbReference>
<gene>
    <name evidence="14" type="ORF">PU648_08055</name>
</gene>
<evidence type="ECO:0000256" key="12">
    <source>
        <dbReference type="ARBA" id="ARBA00034430"/>
    </source>
</evidence>
<keyword evidence="5 13" id="KW-0812">Transmembrane</keyword>